<evidence type="ECO:0000259" key="6">
    <source>
        <dbReference type="Pfam" id="PF13407"/>
    </source>
</evidence>
<reference evidence="7" key="1">
    <citation type="journal article" date="2022" name="Cell">
        <title>Design, construction, and in vivo augmentation of a complex gut microbiome.</title>
        <authorList>
            <person name="Cheng A.G."/>
            <person name="Ho P.Y."/>
            <person name="Aranda-Diaz A."/>
            <person name="Jain S."/>
            <person name="Yu F.B."/>
            <person name="Meng X."/>
            <person name="Wang M."/>
            <person name="Iakiviak M."/>
            <person name="Nagashima K."/>
            <person name="Zhao A."/>
            <person name="Murugkar P."/>
            <person name="Patil A."/>
            <person name="Atabakhsh K."/>
            <person name="Weakley A."/>
            <person name="Yan J."/>
            <person name="Brumbaugh A.R."/>
            <person name="Higginbottom S."/>
            <person name="Dimas A."/>
            <person name="Shiver A.L."/>
            <person name="Deutschbauer A."/>
            <person name="Neff N."/>
            <person name="Sonnenburg J.L."/>
            <person name="Huang K.C."/>
            <person name="Fischbach M.A."/>
        </authorList>
    </citation>
    <scope>NUCLEOTIDE SEQUENCE</scope>
    <source>
        <strain evidence="7">DSM 19829</strain>
    </source>
</reference>
<dbReference type="PANTHER" id="PTHR46847">
    <property type="entry name" value="D-ALLOSE-BINDING PERIPLASMIC PROTEIN-RELATED"/>
    <property type="match status" value="1"/>
</dbReference>
<evidence type="ECO:0000313" key="8">
    <source>
        <dbReference type="Proteomes" id="UP001060164"/>
    </source>
</evidence>
<feature type="domain" description="Periplasmic binding protein" evidence="6">
    <location>
        <begin position="93"/>
        <end position="351"/>
    </location>
</feature>
<dbReference type="SUPFAM" id="SSF53822">
    <property type="entry name" value="Periplasmic binding protein-like I"/>
    <property type="match status" value="1"/>
</dbReference>
<dbReference type="InterPro" id="IPR028082">
    <property type="entry name" value="Peripla_BP_I"/>
</dbReference>
<proteinExistence type="inferred from homology"/>
<dbReference type="Gene3D" id="3.40.50.2300">
    <property type="match status" value="2"/>
</dbReference>
<evidence type="ECO:0000256" key="4">
    <source>
        <dbReference type="SAM" id="MobiDB-lite"/>
    </source>
</evidence>
<dbReference type="PANTHER" id="PTHR46847:SF1">
    <property type="entry name" value="D-ALLOSE-BINDING PERIPLASMIC PROTEIN-RELATED"/>
    <property type="match status" value="1"/>
</dbReference>
<dbReference type="Pfam" id="PF13407">
    <property type="entry name" value="Peripla_BP_4"/>
    <property type="match status" value="1"/>
</dbReference>
<dbReference type="EMBL" id="CP102290">
    <property type="protein sequence ID" value="UWP58582.1"/>
    <property type="molecule type" value="Genomic_DNA"/>
</dbReference>
<keyword evidence="3 5" id="KW-0732">Signal</keyword>
<feature type="signal peptide" evidence="5">
    <location>
        <begin position="1"/>
        <end position="22"/>
    </location>
</feature>
<organism evidence="7 8">
    <name type="scientific">Ruminococcus gauvreauii</name>
    <dbReference type="NCBI Taxonomy" id="438033"/>
    <lineage>
        <taxon>Bacteria</taxon>
        <taxon>Bacillati</taxon>
        <taxon>Bacillota</taxon>
        <taxon>Clostridia</taxon>
        <taxon>Eubacteriales</taxon>
        <taxon>Oscillospiraceae</taxon>
        <taxon>Ruminococcus</taxon>
    </lineage>
</organism>
<protein>
    <submittedName>
        <fullName evidence="7">Substrate-binding domain-containing protein</fullName>
    </submittedName>
</protein>
<comment type="similarity">
    <text evidence="2">Belongs to the bacterial solute-binding protein 2 family.</text>
</comment>
<dbReference type="RefSeq" id="WP_028529339.1">
    <property type="nucleotide sequence ID" value="NZ_CABLBR010000023.1"/>
</dbReference>
<sequence length="371" mass="40044">MRKKILALGLTFVMALSLFGCGGGDKDAAAPADDAAVADDAAAEETTEAPKDDAAKEDASGTETAADTSDLKDWEKEYAKTYDISGDEEYVWGYVAQSFTDTFCSRVQKAMEDYTKQNFPNVTLNVGDGKQEVNTHIELAENFITQGVDCLIVTASDSNGEVVICDMAKEAGIPFVVVNSDIACDPIDHWFVGSDHYVSGHLQGEYVRDNIDDSETVNICYLGGTDGFTHTTLRRQGFYDALDEANYNYKVLADLEGEYLRDRGMEITEDWLIQYGDDIDVIVAANDEMGMGALNAIQGAGMSDIIVCGIDANDDAKEAVKAGTFGCTVFQAAEGQGKWGAIAAYAASQGKDFATLDIPYELVTADNVDQY</sequence>
<name>A0ABY5VE86_9FIRM</name>
<dbReference type="PROSITE" id="PS51257">
    <property type="entry name" value="PROKAR_LIPOPROTEIN"/>
    <property type="match status" value="1"/>
</dbReference>
<dbReference type="InterPro" id="IPR025997">
    <property type="entry name" value="SBP_2_dom"/>
</dbReference>
<feature type="compositionally biased region" description="Low complexity" evidence="4">
    <location>
        <begin position="29"/>
        <end position="40"/>
    </location>
</feature>
<evidence type="ECO:0000256" key="5">
    <source>
        <dbReference type="SAM" id="SignalP"/>
    </source>
</evidence>
<comment type="subcellular location">
    <subcellularLocation>
        <location evidence="1">Cell envelope</location>
    </subcellularLocation>
</comment>
<keyword evidence="8" id="KW-1185">Reference proteome</keyword>
<dbReference type="Proteomes" id="UP001060164">
    <property type="component" value="Chromosome"/>
</dbReference>
<feature type="compositionally biased region" description="Basic and acidic residues" evidence="4">
    <location>
        <begin position="48"/>
        <end position="59"/>
    </location>
</feature>
<feature type="chain" id="PRO_5045071522" evidence="5">
    <location>
        <begin position="23"/>
        <end position="371"/>
    </location>
</feature>
<evidence type="ECO:0000256" key="3">
    <source>
        <dbReference type="ARBA" id="ARBA00022729"/>
    </source>
</evidence>
<accession>A0ABY5VE86</accession>
<evidence type="ECO:0000256" key="2">
    <source>
        <dbReference type="ARBA" id="ARBA00007639"/>
    </source>
</evidence>
<evidence type="ECO:0000313" key="7">
    <source>
        <dbReference type="EMBL" id="UWP58582.1"/>
    </source>
</evidence>
<feature type="region of interest" description="Disordered" evidence="4">
    <location>
        <begin position="29"/>
        <end position="70"/>
    </location>
</feature>
<evidence type="ECO:0000256" key="1">
    <source>
        <dbReference type="ARBA" id="ARBA00004196"/>
    </source>
</evidence>
<gene>
    <name evidence="7" type="ORF">NQ502_14530</name>
</gene>